<gene>
    <name evidence="2" type="ORF">M5D96_011425</name>
</gene>
<dbReference type="Proteomes" id="UP001059596">
    <property type="component" value="Unassembled WGS sequence"/>
</dbReference>
<evidence type="ECO:0000313" key="2">
    <source>
        <dbReference type="EMBL" id="KAI8035675.1"/>
    </source>
</evidence>
<dbReference type="InterPro" id="IPR025663">
    <property type="entry name" value="AKAP_28"/>
</dbReference>
<sequence>MDLLCADDPSNSSHLNKTSSQKIGVPGIGAGSALPIANVPSISSFINECNKPICDDADLQCIVDLVNATICEALTIIKSDPRGLFVYKFPKRQKMSSVSLVSSALTDIVVANGEEDDSIKNPTNYTGILGASADSASSGLARKTLTIGDFEYSNAIADIRDFISRWELSPDTKCVVISNPIRHEVPIKGTILFVDAHFSRPTARCPNPLAVAKVRFIITVSKLLLAHYPVMVTYRFEGYNTLYYGLGERCLNSFVFQRFYIDTILHTKLTFFAAISESRHGTVDKPKHNVKSKNAKKPSN</sequence>
<dbReference type="AlphaFoldDB" id="A0A9Q0BL68"/>
<protein>
    <submittedName>
        <fullName evidence="2">Uncharacterized protein</fullName>
    </submittedName>
</protein>
<feature type="compositionally biased region" description="Polar residues" evidence="1">
    <location>
        <begin position="9"/>
        <end position="20"/>
    </location>
</feature>
<dbReference type="InterPro" id="IPR053084">
    <property type="entry name" value="AKAP"/>
</dbReference>
<dbReference type="OrthoDB" id="2148342at2759"/>
<dbReference type="Pfam" id="PF14469">
    <property type="entry name" value="AKAP28"/>
    <property type="match status" value="1"/>
</dbReference>
<name>A0A9Q0BL68_9MUSC</name>
<comment type="caution">
    <text evidence="2">The sequence shown here is derived from an EMBL/GenBank/DDBJ whole genome shotgun (WGS) entry which is preliminary data.</text>
</comment>
<keyword evidence="3" id="KW-1185">Reference proteome</keyword>
<accession>A0A9Q0BL68</accession>
<dbReference type="GO" id="GO:0034237">
    <property type="term" value="F:protein kinase A regulatory subunit binding"/>
    <property type="evidence" value="ECO:0007669"/>
    <property type="project" value="TreeGrafter"/>
</dbReference>
<dbReference type="PANTHER" id="PTHR35075:SF1">
    <property type="entry name" value="A-KINASE ANCHOR PROTEIN 14"/>
    <property type="match status" value="1"/>
</dbReference>
<proteinExistence type="predicted"/>
<feature type="region of interest" description="Disordered" evidence="1">
    <location>
        <begin position="1"/>
        <end position="20"/>
    </location>
</feature>
<organism evidence="2 3">
    <name type="scientific">Drosophila gunungcola</name>
    <name type="common">fruit fly</name>
    <dbReference type="NCBI Taxonomy" id="103775"/>
    <lineage>
        <taxon>Eukaryota</taxon>
        <taxon>Metazoa</taxon>
        <taxon>Ecdysozoa</taxon>
        <taxon>Arthropoda</taxon>
        <taxon>Hexapoda</taxon>
        <taxon>Insecta</taxon>
        <taxon>Pterygota</taxon>
        <taxon>Neoptera</taxon>
        <taxon>Endopterygota</taxon>
        <taxon>Diptera</taxon>
        <taxon>Brachycera</taxon>
        <taxon>Muscomorpha</taxon>
        <taxon>Ephydroidea</taxon>
        <taxon>Drosophilidae</taxon>
        <taxon>Drosophila</taxon>
        <taxon>Sophophora</taxon>
    </lineage>
</organism>
<dbReference type="GO" id="GO:0005952">
    <property type="term" value="C:cAMP-dependent protein kinase complex"/>
    <property type="evidence" value="ECO:0007669"/>
    <property type="project" value="TreeGrafter"/>
</dbReference>
<evidence type="ECO:0000313" key="3">
    <source>
        <dbReference type="Proteomes" id="UP001059596"/>
    </source>
</evidence>
<dbReference type="EMBL" id="JAMKOV010000031">
    <property type="protein sequence ID" value="KAI8035675.1"/>
    <property type="molecule type" value="Genomic_DNA"/>
</dbReference>
<reference evidence="2" key="1">
    <citation type="journal article" date="2023" name="Genome Biol. Evol.">
        <title>Long-read-based Genome Assembly of Drosophila gunungcola Reveals Fewer Chemosensory Genes in Flower-breeding Species.</title>
        <authorList>
            <person name="Negi A."/>
            <person name="Liao B.Y."/>
            <person name="Yeh S.D."/>
        </authorList>
    </citation>
    <scope>NUCLEOTIDE SEQUENCE</scope>
    <source>
        <strain evidence="2">Sukarami</strain>
    </source>
</reference>
<dbReference type="PANTHER" id="PTHR35075">
    <property type="entry name" value="A-KINASE ANCHOR PROTEIN 14"/>
    <property type="match status" value="1"/>
</dbReference>
<evidence type="ECO:0000256" key="1">
    <source>
        <dbReference type="SAM" id="MobiDB-lite"/>
    </source>
</evidence>